<dbReference type="Proteomes" id="UP000054477">
    <property type="component" value="Unassembled WGS sequence"/>
</dbReference>
<dbReference type="InterPro" id="IPR038717">
    <property type="entry name" value="Tc1-like_DDE_dom"/>
</dbReference>
<reference evidence="3" key="2">
    <citation type="submission" date="2015-01" db="EMBL/GenBank/DDBJ databases">
        <title>Evolutionary Origins and Diversification of the Mycorrhizal Mutualists.</title>
        <authorList>
            <consortium name="DOE Joint Genome Institute"/>
            <consortium name="Mycorrhizal Genomics Consortium"/>
            <person name="Kohler A."/>
            <person name="Kuo A."/>
            <person name="Nagy L.G."/>
            <person name="Floudas D."/>
            <person name="Copeland A."/>
            <person name="Barry K.W."/>
            <person name="Cichocki N."/>
            <person name="Veneault-Fourrey C."/>
            <person name="LaButti K."/>
            <person name="Lindquist E.A."/>
            <person name="Lipzen A."/>
            <person name="Lundell T."/>
            <person name="Morin E."/>
            <person name="Murat C."/>
            <person name="Riley R."/>
            <person name="Ohm R."/>
            <person name="Sun H."/>
            <person name="Tunlid A."/>
            <person name="Henrissat B."/>
            <person name="Grigoriev I.V."/>
            <person name="Hibbett D.S."/>
            <person name="Martin F."/>
        </authorList>
    </citation>
    <scope>NUCLEOTIDE SEQUENCE [LARGE SCALE GENOMIC DNA]</scope>
    <source>
        <strain evidence="3">LaAM-08-1</strain>
    </source>
</reference>
<evidence type="ECO:0000313" key="2">
    <source>
        <dbReference type="EMBL" id="KIJ93515.1"/>
    </source>
</evidence>
<name>A0A0C9WQP9_9AGAR</name>
<proteinExistence type="predicted"/>
<dbReference type="GO" id="GO:0003676">
    <property type="term" value="F:nucleic acid binding"/>
    <property type="evidence" value="ECO:0007669"/>
    <property type="project" value="InterPro"/>
</dbReference>
<dbReference type="AlphaFoldDB" id="A0A0C9WQP9"/>
<sequence length="64" mass="7372">IIFLPPYSPDFNPIEEAISKIKAWIRRNYELFSPGDGILFDVQVAMDVITPEDAEGYFFHAGYF</sequence>
<evidence type="ECO:0000259" key="1">
    <source>
        <dbReference type="Pfam" id="PF13358"/>
    </source>
</evidence>
<dbReference type="Pfam" id="PF13358">
    <property type="entry name" value="DDE_3"/>
    <property type="match status" value="1"/>
</dbReference>
<dbReference type="STRING" id="1095629.A0A0C9WQP9"/>
<reference evidence="2 3" key="1">
    <citation type="submission" date="2014-04" db="EMBL/GenBank/DDBJ databases">
        <authorList>
            <consortium name="DOE Joint Genome Institute"/>
            <person name="Kuo A."/>
            <person name="Kohler A."/>
            <person name="Nagy L.G."/>
            <person name="Floudas D."/>
            <person name="Copeland A."/>
            <person name="Barry K.W."/>
            <person name="Cichocki N."/>
            <person name="Veneault-Fourrey C."/>
            <person name="LaButti K."/>
            <person name="Lindquist E.A."/>
            <person name="Lipzen A."/>
            <person name="Lundell T."/>
            <person name="Morin E."/>
            <person name="Murat C."/>
            <person name="Sun H."/>
            <person name="Tunlid A."/>
            <person name="Henrissat B."/>
            <person name="Grigoriev I.V."/>
            <person name="Hibbett D.S."/>
            <person name="Martin F."/>
            <person name="Nordberg H.P."/>
            <person name="Cantor M.N."/>
            <person name="Hua S.X."/>
        </authorList>
    </citation>
    <scope>NUCLEOTIDE SEQUENCE [LARGE SCALE GENOMIC DNA]</scope>
    <source>
        <strain evidence="2 3">LaAM-08-1</strain>
    </source>
</reference>
<evidence type="ECO:0000313" key="3">
    <source>
        <dbReference type="Proteomes" id="UP000054477"/>
    </source>
</evidence>
<gene>
    <name evidence="2" type="ORF">K443DRAFT_42820</name>
</gene>
<protein>
    <recommendedName>
        <fullName evidence="1">Tc1-like transposase DDE domain-containing protein</fullName>
    </recommendedName>
</protein>
<feature type="non-terminal residue" evidence="2">
    <location>
        <position position="64"/>
    </location>
</feature>
<dbReference type="EMBL" id="KN838840">
    <property type="protein sequence ID" value="KIJ93515.1"/>
    <property type="molecule type" value="Genomic_DNA"/>
</dbReference>
<dbReference type="OrthoDB" id="2266637at2759"/>
<feature type="domain" description="Tc1-like transposase DDE" evidence="1">
    <location>
        <begin position="1"/>
        <end position="28"/>
    </location>
</feature>
<dbReference type="HOGENOM" id="CLU_056788_12_1_1"/>
<feature type="non-terminal residue" evidence="2">
    <location>
        <position position="1"/>
    </location>
</feature>
<organism evidence="2 3">
    <name type="scientific">Laccaria amethystina LaAM-08-1</name>
    <dbReference type="NCBI Taxonomy" id="1095629"/>
    <lineage>
        <taxon>Eukaryota</taxon>
        <taxon>Fungi</taxon>
        <taxon>Dikarya</taxon>
        <taxon>Basidiomycota</taxon>
        <taxon>Agaricomycotina</taxon>
        <taxon>Agaricomycetes</taxon>
        <taxon>Agaricomycetidae</taxon>
        <taxon>Agaricales</taxon>
        <taxon>Agaricineae</taxon>
        <taxon>Hydnangiaceae</taxon>
        <taxon>Laccaria</taxon>
    </lineage>
</organism>
<accession>A0A0C9WQP9</accession>
<keyword evidence="3" id="KW-1185">Reference proteome</keyword>
<dbReference type="Gene3D" id="3.30.420.10">
    <property type="entry name" value="Ribonuclease H-like superfamily/Ribonuclease H"/>
    <property type="match status" value="1"/>
</dbReference>
<dbReference type="InterPro" id="IPR036397">
    <property type="entry name" value="RNaseH_sf"/>
</dbReference>